<dbReference type="InterPro" id="IPR013686">
    <property type="entry name" value="Polypept-transport_assoc_ShlB"/>
</dbReference>
<name>A0A1W1CL99_9ZZZZ</name>
<dbReference type="InterPro" id="IPR051544">
    <property type="entry name" value="TPS_OM_transporter"/>
</dbReference>
<evidence type="ECO:0000256" key="2">
    <source>
        <dbReference type="ARBA" id="ARBA00022692"/>
    </source>
</evidence>
<dbReference type="Gene3D" id="2.40.160.50">
    <property type="entry name" value="membrane protein fhac: a member of the omp85/tpsb transporter family"/>
    <property type="match status" value="1"/>
</dbReference>
<reference evidence="7" key="1">
    <citation type="submission" date="2016-10" db="EMBL/GenBank/DDBJ databases">
        <authorList>
            <person name="de Groot N.N."/>
        </authorList>
    </citation>
    <scope>NUCLEOTIDE SEQUENCE</scope>
</reference>
<keyword evidence="1" id="KW-1134">Transmembrane beta strand</keyword>
<dbReference type="GO" id="GO:0008320">
    <property type="term" value="F:protein transmembrane transporter activity"/>
    <property type="evidence" value="ECO:0007669"/>
    <property type="project" value="TreeGrafter"/>
</dbReference>
<dbReference type="GO" id="GO:0046819">
    <property type="term" value="P:protein secretion by the type V secretion system"/>
    <property type="evidence" value="ECO:0007669"/>
    <property type="project" value="TreeGrafter"/>
</dbReference>
<dbReference type="PANTHER" id="PTHR34597">
    <property type="entry name" value="SLR1661 PROTEIN"/>
    <property type="match status" value="1"/>
</dbReference>
<keyword evidence="3" id="KW-0998">Cell outer membrane</keyword>
<dbReference type="EMBL" id="FPHJ01000053">
    <property type="protein sequence ID" value="SFV66477.1"/>
    <property type="molecule type" value="Genomic_DNA"/>
</dbReference>
<evidence type="ECO:0000313" key="7">
    <source>
        <dbReference type="EMBL" id="SFV66477.1"/>
    </source>
</evidence>
<dbReference type="PANTHER" id="PTHR34597:SF3">
    <property type="entry name" value="OUTER MEMBRANE TRANSPORTER CDIB"/>
    <property type="match status" value="1"/>
</dbReference>
<dbReference type="PIRSF" id="PIRSF029745">
    <property type="entry name" value="FhaC"/>
    <property type="match status" value="1"/>
</dbReference>
<evidence type="ECO:0000259" key="5">
    <source>
        <dbReference type="Pfam" id="PF08479"/>
    </source>
</evidence>
<feature type="domain" description="ShlB POTRA" evidence="6">
    <location>
        <begin position="143"/>
        <end position="189"/>
    </location>
</feature>
<dbReference type="GO" id="GO:0098046">
    <property type="term" value="C:type V protein secretion system complex"/>
    <property type="evidence" value="ECO:0007669"/>
    <property type="project" value="TreeGrafter"/>
</dbReference>
<dbReference type="AlphaFoldDB" id="A0A1W1CL99"/>
<evidence type="ECO:0000256" key="1">
    <source>
        <dbReference type="ARBA" id="ARBA00022452"/>
    </source>
</evidence>
<keyword evidence="1" id="KW-0472">Membrane</keyword>
<protein>
    <submittedName>
        <fullName evidence="7">Channel-forming transporter/cytolysins activator of TpsB family</fullName>
    </submittedName>
</protein>
<dbReference type="Pfam" id="PF03865">
    <property type="entry name" value="ShlB"/>
    <property type="match status" value="1"/>
</dbReference>
<dbReference type="InterPro" id="IPR035251">
    <property type="entry name" value="ShlB_POTRA"/>
</dbReference>
<evidence type="ECO:0000256" key="3">
    <source>
        <dbReference type="ARBA" id="ARBA00023237"/>
    </source>
</evidence>
<keyword evidence="2" id="KW-0812">Transmembrane</keyword>
<feature type="domain" description="Haemolysin activator HlyB C-terminal" evidence="4">
    <location>
        <begin position="194"/>
        <end position="512"/>
    </location>
</feature>
<organism evidence="7">
    <name type="scientific">hydrothermal vent metagenome</name>
    <dbReference type="NCBI Taxonomy" id="652676"/>
    <lineage>
        <taxon>unclassified sequences</taxon>
        <taxon>metagenomes</taxon>
        <taxon>ecological metagenomes</taxon>
    </lineage>
</organism>
<feature type="domain" description="Polypeptide-transport-associated ShlB-type" evidence="5">
    <location>
        <begin position="63"/>
        <end position="137"/>
    </location>
</feature>
<gene>
    <name evidence="7" type="ORF">MNB_SUP05-5-415</name>
</gene>
<evidence type="ECO:0000259" key="6">
    <source>
        <dbReference type="Pfam" id="PF17287"/>
    </source>
</evidence>
<dbReference type="Gene3D" id="3.10.20.310">
    <property type="entry name" value="membrane protein fhac"/>
    <property type="match status" value="1"/>
</dbReference>
<accession>A0A1W1CL99</accession>
<sequence length="544" mass="61555">MTILLVFSKLYAINLEESLEERLKASRTTANSERLKNLVQTLPKYKVSPNIQTKFVKEDKCINIERIDVIGISILPKYIINTITNPFVNKCLGKNNINNIIKLINNFYFQYGFITTRTYLPKQKSSRGVLKLIVVEGKVNNLSSTDKNLYLNNLFSYKKGEYLNMRDIEQGIDQINRLQSYQAKADIQPTNEVGYSNIVIKNNYKSNVNFRGGLDNSGSENTGEILANMGVSINNITGMNDQLLVDLKSNLEPSIEDNLNRTISIAYDIPYLYYNFGVKLSETKSASIVNGNVIDFVLKNTNLNTEIYLKKNIYRDDSKKVLLNLSFNRKDKLSQINSSNIDNSTYKRDYLSIGVNLSGRTKQNSVFSLDFKIKQGLYTKVVFHDQFGRETTQPINFPDEKFIIFNLGGSYNTNVINNKVNLKLELESQYSNENLFGGELFQIGGASSVRGHKNKSLSGSKGVYVRSTISFVDLSKHIPLNPLFYILYDAGHIFSDENFNGGTLGGKGIGVQLSLFKQNFSMEYAESDAYNHDSSFNVGFNFSF</sequence>
<evidence type="ECO:0000259" key="4">
    <source>
        <dbReference type="Pfam" id="PF03865"/>
    </source>
</evidence>
<dbReference type="InterPro" id="IPR005565">
    <property type="entry name" value="Hemolysn_activator_HlyB_C"/>
</dbReference>
<proteinExistence type="predicted"/>
<dbReference type="Pfam" id="PF08479">
    <property type="entry name" value="POTRA_2"/>
    <property type="match status" value="1"/>
</dbReference>
<dbReference type="InterPro" id="IPR027282">
    <property type="entry name" value="TPS"/>
</dbReference>
<dbReference type="Pfam" id="PF17287">
    <property type="entry name" value="POTRA_3"/>
    <property type="match status" value="1"/>
</dbReference>